<reference evidence="1 2" key="1">
    <citation type="submission" date="2020-08" db="EMBL/GenBank/DDBJ databases">
        <title>Emergence and comparative genomics analysis of Citrobacter in Fennec fox imported from North Africa to China.</title>
        <authorList>
            <person name="Zheng B."/>
        </authorList>
    </citation>
    <scope>NUCLEOTIDE SEQUENCE [LARGE SCALE GENOMIC DNA]</scope>
    <source>
        <strain evidence="1 2">FF141</strain>
    </source>
</reference>
<organism evidence="1 2">
    <name type="scientific">Citrobacter cronae</name>
    <dbReference type="NCBI Taxonomy" id="1748967"/>
    <lineage>
        <taxon>Bacteria</taxon>
        <taxon>Pseudomonadati</taxon>
        <taxon>Pseudomonadota</taxon>
        <taxon>Gammaproteobacteria</taxon>
        <taxon>Enterobacterales</taxon>
        <taxon>Enterobacteriaceae</taxon>
        <taxon>Citrobacter</taxon>
        <taxon>Citrobacter freundii complex</taxon>
    </lineage>
</organism>
<dbReference type="EMBL" id="JACLAG010000003">
    <property type="protein sequence ID" value="MBC2621149.1"/>
    <property type="molecule type" value="Genomic_DNA"/>
</dbReference>
<proteinExistence type="predicted"/>
<sequence>MTIEVVPHTLAPSGHWTQEDSDFTGEMRRRPDNHAEMIALCKYSNKERVLLFVQNAFPCDDCHNTFISKTKILPKPLSKVTSKTRTMIVESKPLKIIISIQDDKGTYRPSFCTSVPGGVKPPCLLIYPGDGGADFLYIEGRDISKIPKYMFSDCAKGITIAELPQYTW</sequence>
<evidence type="ECO:0000313" key="1">
    <source>
        <dbReference type="EMBL" id="MBC2621149.1"/>
    </source>
</evidence>
<dbReference type="RefSeq" id="WP_139815565.1">
    <property type="nucleotide sequence ID" value="NZ_CP101080.1"/>
</dbReference>
<gene>
    <name evidence="1" type="ORF">H7I73_16030</name>
</gene>
<name>A0A7X1BQA4_9ENTR</name>
<accession>A0A7X1BQA4</accession>
<dbReference type="Proteomes" id="UP000548504">
    <property type="component" value="Unassembled WGS sequence"/>
</dbReference>
<comment type="caution">
    <text evidence="1">The sequence shown here is derived from an EMBL/GenBank/DDBJ whole genome shotgun (WGS) entry which is preliminary data.</text>
</comment>
<dbReference type="AlphaFoldDB" id="A0A7X1BQA4"/>
<protein>
    <submittedName>
        <fullName evidence="1">Uncharacterized protein</fullName>
    </submittedName>
</protein>
<evidence type="ECO:0000313" key="2">
    <source>
        <dbReference type="Proteomes" id="UP000548504"/>
    </source>
</evidence>